<sequence>MVEEYYPSISKVEDSKRIQGGKGKQKFLQPLRPSGSKRWIAGIDERRHNLLKVFVLNSFA</sequence>
<organism evidence="1 2">
    <name type="scientific">Agrobacterium tumefaciens</name>
    <dbReference type="NCBI Taxonomy" id="358"/>
    <lineage>
        <taxon>Bacteria</taxon>
        <taxon>Pseudomonadati</taxon>
        <taxon>Pseudomonadota</taxon>
        <taxon>Alphaproteobacteria</taxon>
        <taxon>Hyphomicrobiales</taxon>
        <taxon>Rhizobiaceae</taxon>
        <taxon>Rhizobium/Agrobacterium group</taxon>
        <taxon>Agrobacterium</taxon>
        <taxon>Agrobacterium tumefaciens complex</taxon>
    </lineage>
</organism>
<comment type="caution">
    <text evidence="1">The sequence shown here is derived from an EMBL/GenBank/DDBJ whole genome shotgun (WGS) entry which is preliminary data.</text>
</comment>
<evidence type="ECO:0000313" key="1">
    <source>
        <dbReference type="EMBL" id="OCJ39639.1"/>
    </source>
</evidence>
<name>A0AB36ELS2_AGRTU</name>
<evidence type="ECO:0000313" key="2">
    <source>
        <dbReference type="Proteomes" id="UP000093451"/>
    </source>
</evidence>
<gene>
    <name evidence="1" type="ORF">A6U91_25455</name>
</gene>
<protein>
    <recommendedName>
        <fullName evidence="3">Transposase</fullName>
    </recommendedName>
</protein>
<reference evidence="1 2" key="1">
    <citation type="journal article" date="2016" name="PeerJ">
        <title>Gall-ID: tools for genotyping gall-causing phytopathogenic bacteria.</title>
        <authorList>
            <person name="Davis E.W.II."/>
            <person name="Weisberg A.J."/>
            <person name="Tabima J.F."/>
            <person name="Grunwald N.J."/>
            <person name="Chang J.H."/>
        </authorList>
    </citation>
    <scope>NUCLEOTIDE SEQUENCE [LARGE SCALE GENOMIC DNA]</scope>
    <source>
        <strain evidence="1 2">N2/73</strain>
    </source>
</reference>
<proteinExistence type="predicted"/>
<evidence type="ECO:0008006" key="3">
    <source>
        <dbReference type="Google" id="ProtNLM"/>
    </source>
</evidence>
<dbReference type="EMBL" id="LXKT01000005">
    <property type="protein sequence ID" value="OCJ39639.1"/>
    <property type="molecule type" value="Genomic_DNA"/>
</dbReference>
<accession>A0AB36ELS2</accession>
<dbReference type="AlphaFoldDB" id="A0AB36ELS2"/>
<dbReference type="Proteomes" id="UP000093451">
    <property type="component" value="Unassembled WGS sequence"/>
</dbReference>